<dbReference type="Gene3D" id="1.20.120.50">
    <property type="entry name" value="Hemerythrin-like"/>
    <property type="match status" value="1"/>
</dbReference>
<dbReference type="OrthoDB" id="1836949at2"/>
<dbReference type="Proteomes" id="UP000031971">
    <property type="component" value="Unassembled WGS sequence"/>
</dbReference>
<evidence type="ECO:0000256" key="4">
    <source>
        <dbReference type="ARBA" id="ARBA00023004"/>
    </source>
</evidence>
<evidence type="ECO:0000313" key="7">
    <source>
        <dbReference type="Proteomes" id="UP000031971"/>
    </source>
</evidence>
<evidence type="ECO:0000256" key="2">
    <source>
        <dbReference type="ARBA" id="ARBA00022621"/>
    </source>
</evidence>
<evidence type="ECO:0000256" key="1">
    <source>
        <dbReference type="ARBA" id="ARBA00010587"/>
    </source>
</evidence>
<dbReference type="PROSITE" id="PS00550">
    <property type="entry name" value="HEMERYTHRINS"/>
    <property type="match status" value="1"/>
</dbReference>
<evidence type="ECO:0000313" key="6">
    <source>
        <dbReference type="EMBL" id="KIL99255.1"/>
    </source>
</evidence>
<dbReference type="STRING" id="272627.CCC_03473"/>
<reference evidence="6 7" key="1">
    <citation type="submission" date="2015-01" db="EMBL/GenBank/DDBJ databases">
        <title>Genome Sequence of Magnetospirillum magnetotacticum Strain MS-1.</title>
        <authorList>
            <person name="Marinov G.K."/>
            <person name="Smalley M.D."/>
            <person name="DeSalvo G."/>
        </authorList>
    </citation>
    <scope>NUCLEOTIDE SEQUENCE [LARGE SCALE GENOMIC DNA]</scope>
    <source>
        <strain evidence="6 7">MS-1</strain>
    </source>
</reference>
<dbReference type="InterPro" id="IPR035938">
    <property type="entry name" value="Hemerythrin-like_sf"/>
</dbReference>
<dbReference type="CDD" id="cd12107">
    <property type="entry name" value="Hemerythrin"/>
    <property type="match status" value="1"/>
</dbReference>
<dbReference type="SUPFAM" id="SSF47188">
    <property type="entry name" value="Hemerythrin-like"/>
    <property type="match status" value="1"/>
</dbReference>
<dbReference type="InterPro" id="IPR050669">
    <property type="entry name" value="Hemerythrin"/>
</dbReference>
<dbReference type="NCBIfam" id="NF033749">
    <property type="entry name" value="bact_hemeryth"/>
    <property type="match status" value="1"/>
</dbReference>
<comment type="caution">
    <text evidence="6">The sequence shown here is derived from an EMBL/GenBank/DDBJ whole genome shotgun (WGS) entry which is preliminary data.</text>
</comment>
<dbReference type="EMBL" id="JXSL01000025">
    <property type="protein sequence ID" value="KIL99255.1"/>
    <property type="molecule type" value="Genomic_DNA"/>
</dbReference>
<dbReference type="GO" id="GO:0005344">
    <property type="term" value="F:oxygen carrier activity"/>
    <property type="evidence" value="ECO:0007669"/>
    <property type="project" value="UniProtKB-KW"/>
</dbReference>
<keyword evidence="2" id="KW-0561">Oxygen transport</keyword>
<dbReference type="Pfam" id="PF01814">
    <property type="entry name" value="Hemerythrin"/>
    <property type="match status" value="1"/>
</dbReference>
<dbReference type="InterPro" id="IPR012312">
    <property type="entry name" value="Hemerythrin-like"/>
</dbReference>
<keyword evidence="2" id="KW-0813">Transport</keyword>
<dbReference type="GO" id="GO:0046872">
    <property type="term" value="F:metal ion binding"/>
    <property type="evidence" value="ECO:0007669"/>
    <property type="project" value="UniProtKB-KW"/>
</dbReference>
<accession>A0A0C2YX44</accession>
<keyword evidence="3" id="KW-0479">Metal-binding</keyword>
<dbReference type="InterPro" id="IPR016131">
    <property type="entry name" value="Haemerythrin_Fe_BS"/>
</dbReference>
<dbReference type="InterPro" id="IPR012827">
    <property type="entry name" value="Hemerythrin_metal-bd"/>
</dbReference>
<dbReference type="NCBIfam" id="TIGR02481">
    <property type="entry name" value="hemeryth_dom"/>
    <property type="match status" value="1"/>
</dbReference>
<dbReference type="PANTHER" id="PTHR37164:SF1">
    <property type="entry name" value="BACTERIOHEMERYTHRIN"/>
    <property type="match status" value="1"/>
</dbReference>
<evidence type="ECO:0000256" key="3">
    <source>
        <dbReference type="ARBA" id="ARBA00022723"/>
    </source>
</evidence>
<dbReference type="PANTHER" id="PTHR37164">
    <property type="entry name" value="BACTERIOHEMERYTHRIN"/>
    <property type="match status" value="1"/>
</dbReference>
<evidence type="ECO:0000259" key="5">
    <source>
        <dbReference type="Pfam" id="PF01814"/>
    </source>
</evidence>
<organism evidence="6 7">
    <name type="scientific">Paramagnetospirillum magnetotacticum MS-1</name>
    <dbReference type="NCBI Taxonomy" id="272627"/>
    <lineage>
        <taxon>Bacteria</taxon>
        <taxon>Pseudomonadati</taxon>
        <taxon>Pseudomonadota</taxon>
        <taxon>Alphaproteobacteria</taxon>
        <taxon>Rhodospirillales</taxon>
        <taxon>Magnetospirillaceae</taxon>
        <taxon>Paramagnetospirillum</taxon>
    </lineage>
</organism>
<gene>
    <name evidence="6" type="ORF">CCC_03473</name>
</gene>
<feature type="domain" description="Hemerythrin-like" evidence="5">
    <location>
        <begin position="13"/>
        <end position="128"/>
    </location>
</feature>
<keyword evidence="4" id="KW-0408">Iron</keyword>
<protein>
    <submittedName>
        <fullName evidence="6">Hemerythrin</fullName>
    </submittedName>
</protein>
<dbReference type="AlphaFoldDB" id="A0A0C2YX44"/>
<sequence length="500" mass="58826">MIVWRDAMSVGAPALDADHKRLIDLINLTEQWIGQDNWRQVATVTDELLRYVDEHFRREESVMAAIKYPEIEQHKKAHETLAQKARLLHEKFKAATQDEDLKTCSQVLIRVLTDWLVTHILKEDMKYKASIPKKAPPPPPPPPAAVEMYNGLPPKEDEEARKARWEARHKDIEYELPPNLAHLLKRLEYVVPELPPPAKSFESFERLCEAAIGRRIDKVLVFFHRHNPDLKRELPPFFLASPEFAEKFKAAVTKFIFPTIWESRNIRMLSTSYEWAEDDSDSFWEHVTKPLEDSILQGWNSGWDDLKLLETKRPDGTRVFQVKDNTKALREMLAPSSPMAYDIPKIGNREIETLRSLLDPKNDWWKRLNHAWRICHDLYEQEKDPRIFQQKAREGALRDNLLNAFAKFPPEWGDFLVLACHRVFPRVSTAFLESFVCNFGTTDAQRETHVPYTVRYLRQVKEDPDIWLRERNAEQEWQAQMKELSNYLANRTEEDEKKKR</sequence>
<keyword evidence="7" id="KW-1185">Reference proteome</keyword>
<comment type="similarity">
    <text evidence="1">Belongs to the hemerythrin family.</text>
</comment>
<dbReference type="RefSeq" id="WP_009868994.1">
    <property type="nucleotide sequence ID" value="NZ_JXSL01000025.1"/>
</dbReference>
<name>A0A0C2YX44_PARME</name>
<proteinExistence type="inferred from homology"/>